<comment type="caution">
    <text evidence="3">The sequence shown here is derived from an EMBL/GenBank/DDBJ whole genome shotgun (WGS) entry which is preliminary data.</text>
</comment>
<feature type="signal peptide" evidence="2">
    <location>
        <begin position="1"/>
        <end position="30"/>
    </location>
</feature>
<dbReference type="Pfam" id="PF09826">
    <property type="entry name" value="Beta_propel"/>
    <property type="match status" value="1"/>
</dbReference>
<proteinExistence type="predicted"/>
<dbReference type="InterPro" id="IPR019198">
    <property type="entry name" value="Beta_propeller_containing"/>
</dbReference>
<evidence type="ECO:0000256" key="1">
    <source>
        <dbReference type="SAM" id="MobiDB-lite"/>
    </source>
</evidence>
<evidence type="ECO:0000313" key="4">
    <source>
        <dbReference type="Proteomes" id="UP000653076"/>
    </source>
</evidence>
<reference evidence="3 4" key="1">
    <citation type="submission" date="2021-01" db="EMBL/GenBank/DDBJ databases">
        <title>Whole genome shotgun sequence of Verrucosispora qiuiae NBRC 106684.</title>
        <authorList>
            <person name="Komaki H."/>
            <person name="Tamura T."/>
        </authorList>
    </citation>
    <scope>NUCLEOTIDE SEQUENCE [LARGE SCALE GENOMIC DNA]</scope>
    <source>
        <strain evidence="3 4">NBRC 106684</strain>
    </source>
</reference>
<keyword evidence="2" id="KW-0732">Signal</keyword>
<dbReference type="EMBL" id="BOPC01000060">
    <property type="protein sequence ID" value="GIJ29014.1"/>
    <property type="molecule type" value="Genomic_DNA"/>
</dbReference>
<protein>
    <recommendedName>
        <fullName evidence="5">Benzoate transporter</fullName>
    </recommendedName>
</protein>
<name>A0ABQ4JFD0_9ACTN</name>
<dbReference type="Proteomes" id="UP000653076">
    <property type="component" value="Unassembled WGS sequence"/>
</dbReference>
<gene>
    <name evidence="3" type="ORF">Vqi01_41760</name>
</gene>
<evidence type="ECO:0000256" key="2">
    <source>
        <dbReference type="SAM" id="SignalP"/>
    </source>
</evidence>
<evidence type="ECO:0008006" key="5">
    <source>
        <dbReference type="Google" id="ProtNLM"/>
    </source>
</evidence>
<organism evidence="3 4">
    <name type="scientific">Micromonospora qiuiae</name>
    <dbReference type="NCBI Taxonomy" id="502268"/>
    <lineage>
        <taxon>Bacteria</taxon>
        <taxon>Bacillati</taxon>
        <taxon>Actinomycetota</taxon>
        <taxon>Actinomycetes</taxon>
        <taxon>Micromonosporales</taxon>
        <taxon>Micromonosporaceae</taxon>
        <taxon>Micromonospora</taxon>
    </lineage>
</organism>
<keyword evidence="4" id="KW-1185">Reference proteome</keyword>
<sequence length="650" mass="69560">MRGGRVEPAMRRGSKLAAAGGSLVALTLLASSVAAPAPMPSGGGSATLSMVPVSLAYFDSCADALTELRAAASAAVGPYGFAGEAMLFGDRAALSAESSARTFADAQGKSAGPAPGAQHSTTNNHEAGVDEPDLVKTDGRRIVTATNGVLRVVDPVNRRLIGKLDLTDGREELRWAEHPLLLLGDRALVLAEDTLGPADAFRSVRRVGATRLLLVDLAGAPRLLGTYRIQGSTVDARLTGDTARVVVRASARLDFPFDVKGSDRVRAEHNRKVIARAGIEAWLPEYEWTAGSERHTGRVGCDRLSRPKRMSASSTLTVLSFDLTADRLGDGDPVGVVADADTVYGTATSLYLAGQRPMPMTLTPRGRPSPDDQVTEIYQFDTGTPGRPRFLAAGSVPGWLINQYALSEWDGHLRVATTTGDLWGEGRTSESAVRVLRREGAALAPTGMVGGLGRGERIYSVRYLGPVAYVVTFRQTDPLYSLDLADPTAPRVTGELKITGYSAYLHPLPDARLLGVGQEADREGRTEGVQVSLFDVRDPARPTRLDQWHLPRAWSRAEHDPHAFLYWPDTGLLAIPVDDGVRLLRVSGDTISEIGEVTHPAVRQDDGRSTWSPPVRRSLVIGDVLWTVSEAGLRATDPTTAQSLHWIAAT</sequence>
<feature type="region of interest" description="Disordered" evidence="1">
    <location>
        <begin position="104"/>
        <end position="132"/>
    </location>
</feature>
<accession>A0ABQ4JFD0</accession>
<evidence type="ECO:0000313" key="3">
    <source>
        <dbReference type="EMBL" id="GIJ29014.1"/>
    </source>
</evidence>
<feature type="chain" id="PRO_5047008866" description="Benzoate transporter" evidence="2">
    <location>
        <begin position="31"/>
        <end position="650"/>
    </location>
</feature>